<keyword evidence="1" id="KW-1133">Transmembrane helix</keyword>
<name>A0A1H1N5C8_9MICO</name>
<keyword evidence="1" id="KW-0472">Membrane</keyword>
<dbReference type="AlphaFoldDB" id="A0A1H1N5C8"/>
<evidence type="ECO:0008006" key="4">
    <source>
        <dbReference type="Google" id="ProtNLM"/>
    </source>
</evidence>
<gene>
    <name evidence="2" type="ORF">SAMN04489834_0564</name>
</gene>
<evidence type="ECO:0000313" key="2">
    <source>
        <dbReference type="EMBL" id="SDR94196.1"/>
    </source>
</evidence>
<accession>A0A1H1N5C8</accession>
<dbReference type="Proteomes" id="UP000181956">
    <property type="component" value="Chromosome I"/>
</dbReference>
<dbReference type="RefSeq" id="WP_083362692.1">
    <property type="nucleotide sequence ID" value="NZ_LT629742.1"/>
</dbReference>
<evidence type="ECO:0000256" key="1">
    <source>
        <dbReference type="SAM" id="Phobius"/>
    </source>
</evidence>
<dbReference type="STRING" id="412690.SAMN04489834_0564"/>
<evidence type="ECO:0000313" key="3">
    <source>
        <dbReference type="Proteomes" id="UP000181956"/>
    </source>
</evidence>
<protein>
    <recommendedName>
        <fullName evidence="4">SHOCT domain-containing protein</fullName>
    </recommendedName>
</protein>
<keyword evidence="3" id="KW-1185">Reference proteome</keyword>
<proteinExistence type="predicted"/>
<keyword evidence="1" id="KW-0812">Transmembrane</keyword>
<dbReference type="EMBL" id="LT629742">
    <property type="protein sequence ID" value="SDR94196.1"/>
    <property type="molecule type" value="Genomic_DNA"/>
</dbReference>
<sequence length="93" mass="9843">MALSGWHLLVILAVLLVMAAGAVGIIFLGVYLARRAAPASPAFTAEPGHAPAAQPEPAELRAARLAELEDLSARRLLSVAEYEAKRAEILDEI</sequence>
<feature type="transmembrane region" description="Helical" evidence="1">
    <location>
        <begin position="6"/>
        <end position="33"/>
    </location>
</feature>
<organism evidence="2 3">
    <name type="scientific">Microterricola viridarii</name>
    <dbReference type="NCBI Taxonomy" id="412690"/>
    <lineage>
        <taxon>Bacteria</taxon>
        <taxon>Bacillati</taxon>
        <taxon>Actinomycetota</taxon>
        <taxon>Actinomycetes</taxon>
        <taxon>Micrococcales</taxon>
        <taxon>Microbacteriaceae</taxon>
        <taxon>Microterricola</taxon>
    </lineage>
</organism>
<reference evidence="3" key="1">
    <citation type="submission" date="2016-10" db="EMBL/GenBank/DDBJ databases">
        <authorList>
            <person name="Varghese N."/>
            <person name="Submissions S."/>
        </authorList>
    </citation>
    <scope>NUCLEOTIDE SEQUENCE [LARGE SCALE GENOMIC DNA]</scope>
    <source>
        <strain evidence="3">DSM 21772</strain>
    </source>
</reference>